<keyword evidence="1" id="KW-0472">Membrane</keyword>
<organism evidence="2 3">
    <name type="scientific">Cypionkella aquatica</name>
    <dbReference type="NCBI Taxonomy" id="1756042"/>
    <lineage>
        <taxon>Bacteria</taxon>
        <taxon>Pseudomonadati</taxon>
        <taxon>Pseudomonadota</taxon>
        <taxon>Alphaproteobacteria</taxon>
        <taxon>Rhodobacterales</taxon>
        <taxon>Paracoccaceae</taxon>
        <taxon>Cypionkella</taxon>
    </lineage>
</organism>
<evidence type="ECO:0000256" key="1">
    <source>
        <dbReference type="SAM" id="Phobius"/>
    </source>
</evidence>
<name>A0AA37U682_9RHOB</name>
<keyword evidence="1" id="KW-1133">Transmembrane helix</keyword>
<protein>
    <submittedName>
        <fullName evidence="2">Uncharacterized protein</fullName>
    </submittedName>
</protein>
<dbReference type="AlphaFoldDB" id="A0AA37U682"/>
<keyword evidence="3" id="KW-1185">Reference proteome</keyword>
<dbReference type="Proteomes" id="UP001157355">
    <property type="component" value="Unassembled WGS sequence"/>
</dbReference>
<sequence>MGQSESRKPGIVWLALRLSGWGSGRVGVFWADLLFGGAVLEFAGPLAYSFGNGKKDKPHADSL</sequence>
<proteinExistence type="predicted"/>
<feature type="transmembrane region" description="Helical" evidence="1">
    <location>
        <begin position="28"/>
        <end position="48"/>
    </location>
</feature>
<evidence type="ECO:0000313" key="3">
    <source>
        <dbReference type="Proteomes" id="UP001157355"/>
    </source>
</evidence>
<dbReference type="EMBL" id="BSPP01000011">
    <property type="protein sequence ID" value="GLS88359.1"/>
    <property type="molecule type" value="Genomic_DNA"/>
</dbReference>
<evidence type="ECO:0000313" key="2">
    <source>
        <dbReference type="EMBL" id="GLS88359.1"/>
    </source>
</evidence>
<gene>
    <name evidence="2" type="ORF">GCM10010873_33330</name>
</gene>
<comment type="caution">
    <text evidence="2">The sequence shown here is derived from an EMBL/GenBank/DDBJ whole genome shotgun (WGS) entry which is preliminary data.</text>
</comment>
<accession>A0AA37U682</accession>
<keyword evidence="1" id="KW-0812">Transmembrane</keyword>
<reference evidence="2 3" key="1">
    <citation type="journal article" date="2014" name="Int. J. Syst. Evol. Microbiol.">
        <title>Complete genome sequence of Corynebacterium casei LMG S-19264T (=DSM 44701T), isolated from a smear-ripened cheese.</title>
        <authorList>
            <consortium name="US DOE Joint Genome Institute (JGI-PGF)"/>
            <person name="Walter F."/>
            <person name="Albersmeier A."/>
            <person name="Kalinowski J."/>
            <person name="Ruckert C."/>
        </authorList>
    </citation>
    <scope>NUCLEOTIDE SEQUENCE [LARGE SCALE GENOMIC DNA]</scope>
    <source>
        <strain evidence="2 3">NBRC 111766</strain>
    </source>
</reference>